<keyword evidence="1" id="KW-0540">Nuclease</keyword>
<dbReference type="Pfam" id="PF12639">
    <property type="entry name" value="Colicin-DNase"/>
    <property type="match status" value="1"/>
</dbReference>
<reference evidence="1 2" key="1">
    <citation type="submission" date="2023-03" db="EMBL/GenBank/DDBJ databases">
        <title>Bacillus Genome Sequencing.</title>
        <authorList>
            <person name="Dunlap C."/>
        </authorList>
    </citation>
    <scope>NUCLEOTIDE SEQUENCE [LARGE SCALE GENOMIC DNA]</scope>
    <source>
        <strain evidence="1 2">NRS-1717</strain>
    </source>
</reference>
<organism evidence="1 2">
    <name type="scientific">Metabacillus fastidiosus</name>
    <dbReference type="NCBI Taxonomy" id="1458"/>
    <lineage>
        <taxon>Bacteria</taxon>
        <taxon>Bacillati</taxon>
        <taxon>Bacillota</taxon>
        <taxon>Bacilli</taxon>
        <taxon>Bacillales</taxon>
        <taxon>Bacillaceae</taxon>
        <taxon>Metabacillus</taxon>
    </lineage>
</organism>
<proteinExistence type="predicted"/>
<protein>
    <submittedName>
        <fullName evidence="1">HNH endonuclease</fullName>
    </submittedName>
</protein>
<keyword evidence="2" id="KW-1185">Reference proteome</keyword>
<evidence type="ECO:0000313" key="1">
    <source>
        <dbReference type="EMBL" id="MED4400194.1"/>
    </source>
</evidence>
<keyword evidence="1" id="KW-0378">Hydrolase</keyword>
<comment type="caution">
    <text evidence="1">The sequence shown here is derived from an EMBL/GenBank/DDBJ whole genome shotgun (WGS) entry which is preliminary data.</text>
</comment>
<keyword evidence="1" id="KW-0255">Endonuclease</keyword>
<dbReference type="GO" id="GO:0004519">
    <property type="term" value="F:endonuclease activity"/>
    <property type="evidence" value="ECO:0007669"/>
    <property type="project" value="UniProtKB-KW"/>
</dbReference>
<gene>
    <name evidence="1" type="ORF">P9271_02325</name>
</gene>
<accession>A0ABU6NVD5</accession>
<dbReference type="EMBL" id="JARTFS010000001">
    <property type="protein sequence ID" value="MED4400194.1"/>
    <property type="molecule type" value="Genomic_DNA"/>
</dbReference>
<dbReference type="Proteomes" id="UP001342826">
    <property type="component" value="Unassembled WGS sequence"/>
</dbReference>
<sequence length="95" mass="10754">MLFLRKNCICKKIINILTIANETLYESIQENPDLARELGLSSFDIQGLMNGETPEGYTWHHHEQLGVIQLVDSETHENIGHTGGREIWGGGSDYR</sequence>
<dbReference type="RefSeq" id="WP_328014777.1">
    <property type="nucleotide sequence ID" value="NZ_JARTFS010000001.1"/>
</dbReference>
<evidence type="ECO:0000313" key="2">
    <source>
        <dbReference type="Proteomes" id="UP001342826"/>
    </source>
</evidence>
<name>A0ABU6NVD5_9BACI</name>